<feature type="domain" description="GAF" evidence="1">
    <location>
        <begin position="63"/>
        <end position="174"/>
    </location>
</feature>
<dbReference type="OrthoDB" id="4198752at2"/>
<dbReference type="Pfam" id="PF01590">
    <property type="entry name" value="GAF"/>
    <property type="match status" value="1"/>
</dbReference>
<dbReference type="InterPro" id="IPR003018">
    <property type="entry name" value="GAF"/>
</dbReference>
<dbReference type="EMBL" id="JZKH01000051">
    <property type="protein sequence ID" value="KJS60097.1"/>
    <property type="molecule type" value="Genomic_DNA"/>
</dbReference>
<evidence type="ECO:0000313" key="2">
    <source>
        <dbReference type="EMBL" id="KJS60097.1"/>
    </source>
</evidence>
<keyword evidence="3" id="KW-1185">Reference proteome</keyword>
<evidence type="ECO:0000313" key="3">
    <source>
        <dbReference type="Proteomes" id="UP000033699"/>
    </source>
</evidence>
<gene>
    <name evidence="2" type="ORF">VM95_23280</name>
</gene>
<sequence>MSGNTENPTGDWTTALRYIAGRKTAEESLGFLAHVSATVRDTPELADVVPAAARACVPFFASAVLLEAPAVHGEPVEHGPEQFAPALRELLGAAARDGGPRLVASSHESLAGQSDPQLLARLAELQVDSAAVLRLEFRGVPGGHLVAVRGASHRRGPFSPGDLALLGEVADRVAAFNAFAANLTGRASR</sequence>
<dbReference type="PATRIC" id="fig|359131.3.peg.5663"/>
<dbReference type="InterPro" id="IPR029016">
    <property type="entry name" value="GAF-like_dom_sf"/>
</dbReference>
<dbReference type="AlphaFoldDB" id="A0A0F2TEA3"/>
<organism evidence="2 3">
    <name type="scientific">Streptomyces rubellomurinus (strain ATCC 31215)</name>
    <dbReference type="NCBI Taxonomy" id="359131"/>
    <lineage>
        <taxon>Bacteria</taxon>
        <taxon>Bacillati</taxon>
        <taxon>Actinomycetota</taxon>
        <taxon>Actinomycetes</taxon>
        <taxon>Kitasatosporales</taxon>
        <taxon>Streptomycetaceae</taxon>
        <taxon>Streptomyces</taxon>
    </lineage>
</organism>
<proteinExistence type="predicted"/>
<comment type="caution">
    <text evidence="2">The sequence shown here is derived from an EMBL/GenBank/DDBJ whole genome shotgun (WGS) entry which is preliminary data.</text>
</comment>
<dbReference type="RefSeq" id="WP_045700001.1">
    <property type="nucleotide sequence ID" value="NZ_JZKH01000051.1"/>
</dbReference>
<accession>A0A0F2TEA3</accession>
<reference evidence="2 3" key="1">
    <citation type="submission" date="2015-02" db="EMBL/GenBank/DDBJ databases">
        <authorList>
            <person name="Ju K.-S."/>
            <person name="Doroghazi J.R."/>
            <person name="Metcalf W."/>
        </authorList>
    </citation>
    <scope>NUCLEOTIDE SEQUENCE [LARGE SCALE GENOMIC DNA]</scope>
    <source>
        <strain evidence="2 3">ATCC 31215</strain>
    </source>
</reference>
<protein>
    <recommendedName>
        <fullName evidence="1">GAF domain-containing protein</fullName>
    </recommendedName>
</protein>
<dbReference type="Proteomes" id="UP000033699">
    <property type="component" value="Unassembled WGS sequence"/>
</dbReference>
<name>A0A0F2TEA3_STRR3</name>
<evidence type="ECO:0000259" key="1">
    <source>
        <dbReference type="Pfam" id="PF01590"/>
    </source>
</evidence>
<dbReference type="SUPFAM" id="SSF55781">
    <property type="entry name" value="GAF domain-like"/>
    <property type="match status" value="1"/>
</dbReference>
<dbReference type="Gene3D" id="3.30.450.40">
    <property type="match status" value="1"/>
</dbReference>